<accession>A0A9X9MBZ6</accession>
<organism evidence="2 3">
    <name type="scientific">Gulo gulo</name>
    <name type="common">Wolverine</name>
    <name type="synonym">Gluton</name>
    <dbReference type="NCBI Taxonomy" id="48420"/>
    <lineage>
        <taxon>Eukaryota</taxon>
        <taxon>Metazoa</taxon>
        <taxon>Chordata</taxon>
        <taxon>Craniata</taxon>
        <taxon>Vertebrata</taxon>
        <taxon>Euteleostomi</taxon>
        <taxon>Mammalia</taxon>
        <taxon>Eutheria</taxon>
        <taxon>Laurasiatheria</taxon>
        <taxon>Carnivora</taxon>
        <taxon>Caniformia</taxon>
        <taxon>Musteloidea</taxon>
        <taxon>Mustelidae</taxon>
        <taxon>Guloninae</taxon>
        <taxon>Gulo</taxon>
    </lineage>
</organism>
<name>A0A9X9MBZ6_GULGU</name>
<keyword evidence="3" id="KW-1185">Reference proteome</keyword>
<evidence type="ECO:0000313" key="3">
    <source>
        <dbReference type="Proteomes" id="UP000269945"/>
    </source>
</evidence>
<feature type="non-terminal residue" evidence="2">
    <location>
        <position position="1"/>
    </location>
</feature>
<dbReference type="Proteomes" id="UP000269945">
    <property type="component" value="Unassembled WGS sequence"/>
</dbReference>
<sequence length="87" mass="9342">SLCPSSGLRRVDRSNIWAQRSGLTVSLQAHRQVSGGKGPSQTSHVCCSLQFAKPFHVVLPCELLIGPGESWGNSKGPEWGNDQPEVS</sequence>
<dbReference type="AlphaFoldDB" id="A0A9X9MBZ6"/>
<comment type="caution">
    <text evidence="2">The sequence shown here is derived from an EMBL/GenBank/DDBJ whole genome shotgun (WGS) entry which is preliminary data.</text>
</comment>
<evidence type="ECO:0000256" key="1">
    <source>
        <dbReference type="SAM" id="MobiDB-lite"/>
    </source>
</evidence>
<gene>
    <name evidence="2" type="ORF">BN2614_LOCUS1</name>
</gene>
<reference evidence="2 3" key="1">
    <citation type="submission" date="2018-10" db="EMBL/GenBank/DDBJ databases">
        <authorList>
            <person name="Ekblom R."/>
            <person name="Jareborg N."/>
        </authorList>
    </citation>
    <scope>NUCLEOTIDE SEQUENCE [LARGE SCALE GENOMIC DNA]</scope>
    <source>
        <tissue evidence="2">Muscle</tissue>
    </source>
</reference>
<feature type="region of interest" description="Disordered" evidence="1">
    <location>
        <begin position="68"/>
        <end position="87"/>
    </location>
</feature>
<proteinExistence type="predicted"/>
<dbReference type="EMBL" id="CYRY02046202">
    <property type="protein sequence ID" value="VCX41860.1"/>
    <property type="molecule type" value="Genomic_DNA"/>
</dbReference>
<evidence type="ECO:0000313" key="2">
    <source>
        <dbReference type="EMBL" id="VCX41860.1"/>
    </source>
</evidence>
<protein>
    <submittedName>
        <fullName evidence="2">Uncharacterized protein</fullName>
    </submittedName>
</protein>